<dbReference type="Pfam" id="PF03636">
    <property type="entry name" value="Glyco_hydro_65N"/>
    <property type="match status" value="1"/>
</dbReference>
<dbReference type="InterPro" id="IPR037018">
    <property type="entry name" value="GH65_N"/>
</dbReference>
<accession>A0A9W9LEV8</accession>
<dbReference type="InterPro" id="IPR011013">
    <property type="entry name" value="Gal_mutarotase_sf_dom"/>
</dbReference>
<comment type="similarity">
    <text evidence="2">Belongs to the glycosyl hydrolase 65 family.</text>
</comment>
<evidence type="ECO:0000259" key="12">
    <source>
        <dbReference type="Pfam" id="PF03636"/>
    </source>
</evidence>
<gene>
    <name evidence="13" type="ORF">N7492_010012</name>
</gene>
<feature type="domain" description="Glycoside hydrolase family 65 N-terminal" evidence="12">
    <location>
        <begin position="74"/>
        <end position="338"/>
    </location>
</feature>
<keyword evidence="6" id="KW-0325">Glycoprotein</keyword>
<dbReference type="InterPro" id="IPR008928">
    <property type="entry name" value="6-hairpin_glycosidase_sf"/>
</dbReference>
<evidence type="ECO:0000256" key="4">
    <source>
        <dbReference type="ARBA" id="ARBA00022729"/>
    </source>
</evidence>
<name>A0A9W9LEV8_9EURO</name>
<comment type="caution">
    <text evidence="13">The sequence shown here is derived from an EMBL/GenBank/DDBJ whole genome shotgun (WGS) entry which is preliminary data.</text>
</comment>
<dbReference type="EC" id="3.2.1.28" evidence="3"/>
<evidence type="ECO:0000256" key="3">
    <source>
        <dbReference type="ARBA" id="ARBA00012757"/>
    </source>
</evidence>
<evidence type="ECO:0000313" key="14">
    <source>
        <dbReference type="Proteomes" id="UP001146351"/>
    </source>
</evidence>
<dbReference type="FunFam" id="1.50.10.10:FF:000032">
    <property type="entry name" value="Vacuolar acid trehalase"/>
    <property type="match status" value="1"/>
</dbReference>
<feature type="signal peptide" evidence="10">
    <location>
        <begin position="1"/>
        <end position="23"/>
    </location>
</feature>
<keyword evidence="4 10" id="KW-0732">Signal</keyword>
<dbReference type="EMBL" id="JAPQKO010000008">
    <property type="protein sequence ID" value="KAJ5151717.1"/>
    <property type="molecule type" value="Genomic_DNA"/>
</dbReference>
<evidence type="ECO:0000313" key="13">
    <source>
        <dbReference type="EMBL" id="KAJ5151717.1"/>
    </source>
</evidence>
<evidence type="ECO:0000259" key="11">
    <source>
        <dbReference type="Pfam" id="PF03632"/>
    </source>
</evidence>
<dbReference type="SUPFAM" id="SSF48208">
    <property type="entry name" value="Six-hairpin glycosidases"/>
    <property type="match status" value="1"/>
</dbReference>
<sequence>MRFKPVTWAALPIILSTTALVEGTSPINRIKKCVKRYSDVGQSANSSNEFYKTDFDGVTWDEENWILTTTNLEPGRFQTRGSVANGYLGINVASAGPFFEVDSENVGDVINGWPLFSRRQSFATISGFFDSQPTTNKSNFDWLSQYGSDSVISGVPHWSGLVLDLGGDTYLDATVDISTVDNFRSTYDFKAGVLLWSYRWTPKAKNASYEITYRLFTNKLYVNQAVVDMEVIASVDTEASIVNVIDGYSAVRTDFVESDEDDGAIFTAVRPYGIANVTAYVYANLTSCPVMDPKYREIVTDKPYFSANESSIAQSLPVKLKANKKWRFTKFVGAASSDAFEDPRQVAKEAASNATSNGFAKSLRSHVTEWASVMPDDSVDRYTLPNGTLPADSHIIDSAVIAVANTYYLLQNTVGKNAAKASTSDSLNLDSISVGGLTSDSYGGQVFWDADIWMQPGLTASHPEAAQRITDYRLKQYGQAQENMKTVFTSSRNQTDFSPSAAIYPWTSGRFGNCTATGPCWDYEYHLNGDIGMAMVNQWVTTGDTQYFKDNLFPVYNSAATLFGDLLVQNGSSWTLTNMTDPDEYANHVDAGGFTMPLIAETLLHANSFRRQFGLEENSTWKEMAADVLVIRENGVTLEFTTMNGSTVVKQADVVLNTFPLDYTANYSAQDSLNDLDYVGSPKQYAAKQSPDGPAMTWAIFSVVANEMSPSGCSAYTYGQYAYKPYARAPFYQMSEQLIDNATTNGGTHPAFPFLTGHGGSNQVVLYGYLGLRLLPDDFLHVDPNLPPQVPYLKYRTFYWRGWPISAWSNYTHTTISRARSTPLSTADQRFANQTITVRSGPDTNATFYRLPLRGSVVIPNRQVSYQNTVENNLVQCQPVDSADPFEPGQFPIAAVDGAASTKWQPSFAANWSSVTVPLGDEAGTPVSGFYFDWAQAPPVNATVIFHNKTIDNPAKALASRTQSSDYTVVTSLTNLGLSNPYDADTTDLDVIAIPTGNTTNVTLSSPVKAARFATLLIVGNQALDDVDVQAQNGTGATVAEWAIIAPTRNTTRCSSPQNPVMKPRTAAAVADTGSLKTRRRRIVPRSGDEC</sequence>
<dbReference type="Gene3D" id="1.50.10.10">
    <property type="match status" value="1"/>
</dbReference>
<dbReference type="PANTHER" id="PTHR11051:SF8">
    <property type="entry name" value="PROTEIN-GLUCOSYLGALACTOSYLHYDROXYLYSINE GLUCOSIDASE"/>
    <property type="match status" value="1"/>
</dbReference>
<keyword evidence="7" id="KW-0326">Glycosidase</keyword>
<keyword evidence="14" id="KW-1185">Reference proteome</keyword>
<organism evidence="13 14">
    <name type="scientific">Penicillium capsulatum</name>
    <dbReference type="NCBI Taxonomy" id="69766"/>
    <lineage>
        <taxon>Eukaryota</taxon>
        <taxon>Fungi</taxon>
        <taxon>Dikarya</taxon>
        <taxon>Ascomycota</taxon>
        <taxon>Pezizomycotina</taxon>
        <taxon>Eurotiomycetes</taxon>
        <taxon>Eurotiomycetidae</taxon>
        <taxon>Eurotiales</taxon>
        <taxon>Aspergillaceae</taxon>
        <taxon>Penicillium</taxon>
    </lineage>
</organism>
<dbReference type="GO" id="GO:0009277">
    <property type="term" value="C:fungal-type cell wall"/>
    <property type="evidence" value="ECO:0007669"/>
    <property type="project" value="TreeGrafter"/>
</dbReference>
<evidence type="ECO:0000256" key="2">
    <source>
        <dbReference type="ARBA" id="ARBA00006768"/>
    </source>
</evidence>
<evidence type="ECO:0000256" key="8">
    <source>
        <dbReference type="ARBA" id="ARBA00030473"/>
    </source>
</evidence>
<evidence type="ECO:0000256" key="1">
    <source>
        <dbReference type="ARBA" id="ARBA00001576"/>
    </source>
</evidence>
<dbReference type="AlphaFoldDB" id="A0A9W9LEV8"/>
<reference evidence="13" key="1">
    <citation type="submission" date="2022-11" db="EMBL/GenBank/DDBJ databases">
        <authorList>
            <person name="Petersen C."/>
        </authorList>
    </citation>
    <scope>NUCLEOTIDE SEQUENCE</scope>
    <source>
        <strain evidence="13">IBT 21917</strain>
    </source>
</reference>
<dbReference type="InterPro" id="IPR012341">
    <property type="entry name" value="6hp_glycosidase-like_sf"/>
</dbReference>
<dbReference type="SUPFAM" id="SSF74650">
    <property type="entry name" value="Galactose mutarotase-like"/>
    <property type="match status" value="1"/>
</dbReference>
<dbReference type="GO" id="GO:0005993">
    <property type="term" value="P:trehalose catabolic process"/>
    <property type="evidence" value="ECO:0007669"/>
    <property type="project" value="TreeGrafter"/>
</dbReference>
<dbReference type="Pfam" id="PF03632">
    <property type="entry name" value="Glyco_hydro_65m"/>
    <property type="match status" value="1"/>
</dbReference>
<keyword evidence="5" id="KW-0378">Hydrolase</keyword>
<feature type="domain" description="Glycoside hydrolase family 65 central catalytic" evidence="11">
    <location>
        <begin position="428"/>
        <end position="617"/>
    </location>
</feature>
<proteinExistence type="inferred from homology"/>
<dbReference type="GO" id="GO:0004555">
    <property type="term" value="F:alpha,alpha-trehalase activity"/>
    <property type="evidence" value="ECO:0007669"/>
    <property type="project" value="UniProtKB-EC"/>
</dbReference>
<dbReference type="FunFam" id="2.70.98.40:FF:000004">
    <property type="entry name" value="Alpha,alpha-trehalose glucohydrolase TreA/Ath1"/>
    <property type="match status" value="1"/>
</dbReference>
<dbReference type="InterPro" id="IPR005196">
    <property type="entry name" value="Glyco_hydro_65_N"/>
</dbReference>
<feature type="chain" id="PRO_5040771543" description="alpha,alpha-trehalase" evidence="10">
    <location>
        <begin position="24"/>
        <end position="1091"/>
    </location>
</feature>
<dbReference type="OrthoDB" id="200349at2759"/>
<protein>
    <recommendedName>
        <fullName evidence="3">alpha,alpha-trehalase</fullName>
        <ecNumber evidence="3">3.2.1.28</ecNumber>
    </recommendedName>
    <alternativeName>
        <fullName evidence="8">Alpha,alpha-trehalase</fullName>
    </alternativeName>
    <alternativeName>
        <fullName evidence="9">Alpha,alpha-trehalose glucohydrolase</fullName>
    </alternativeName>
</protein>
<dbReference type="InterPro" id="IPR005195">
    <property type="entry name" value="Glyco_hydro_65_M"/>
</dbReference>
<evidence type="ECO:0000256" key="10">
    <source>
        <dbReference type="SAM" id="SignalP"/>
    </source>
</evidence>
<evidence type="ECO:0000256" key="6">
    <source>
        <dbReference type="ARBA" id="ARBA00023180"/>
    </source>
</evidence>
<evidence type="ECO:0000256" key="9">
    <source>
        <dbReference type="ARBA" id="ARBA00031637"/>
    </source>
</evidence>
<dbReference type="Proteomes" id="UP001146351">
    <property type="component" value="Unassembled WGS sequence"/>
</dbReference>
<evidence type="ECO:0000256" key="5">
    <source>
        <dbReference type="ARBA" id="ARBA00022801"/>
    </source>
</evidence>
<reference evidence="13" key="2">
    <citation type="journal article" date="2023" name="IMA Fungus">
        <title>Comparative genomic study of the Penicillium genus elucidates a diverse pangenome and 15 lateral gene transfer events.</title>
        <authorList>
            <person name="Petersen C."/>
            <person name="Sorensen T."/>
            <person name="Nielsen M.R."/>
            <person name="Sondergaard T.E."/>
            <person name="Sorensen J.L."/>
            <person name="Fitzpatrick D.A."/>
            <person name="Frisvad J.C."/>
            <person name="Nielsen K.L."/>
        </authorList>
    </citation>
    <scope>NUCLEOTIDE SEQUENCE</scope>
    <source>
        <strain evidence="13">IBT 21917</strain>
    </source>
</reference>
<dbReference type="GO" id="GO:0030246">
    <property type="term" value="F:carbohydrate binding"/>
    <property type="evidence" value="ECO:0007669"/>
    <property type="project" value="InterPro"/>
</dbReference>
<evidence type="ECO:0000256" key="7">
    <source>
        <dbReference type="ARBA" id="ARBA00023295"/>
    </source>
</evidence>
<dbReference type="Gene3D" id="2.70.98.40">
    <property type="entry name" value="Glycoside hydrolase, family 65, N-terminal domain"/>
    <property type="match status" value="1"/>
</dbReference>
<comment type="catalytic activity">
    <reaction evidence="1">
        <text>alpha,alpha-trehalose + H2O = alpha-D-glucose + beta-D-glucose</text>
        <dbReference type="Rhea" id="RHEA:32675"/>
        <dbReference type="ChEBI" id="CHEBI:15377"/>
        <dbReference type="ChEBI" id="CHEBI:15903"/>
        <dbReference type="ChEBI" id="CHEBI:16551"/>
        <dbReference type="ChEBI" id="CHEBI:17925"/>
        <dbReference type="EC" id="3.2.1.28"/>
    </reaction>
</comment>
<dbReference type="PANTHER" id="PTHR11051">
    <property type="entry name" value="GLYCOSYL HYDROLASE-RELATED"/>
    <property type="match status" value="1"/>
</dbReference>